<protein>
    <submittedName>
        <fullName evidence="2">Uncharacterized protein</fullName>
    </submittedName>
</protein>
<evidence type="ECO:0000256" key="1">
    <source>
        <dbReference type="SAM" id="Phobius"/>
    </source>
</evidence>
<dbReference type="OrthoDB" id="2841505at2"/>
<feature type="transmembrane region" description="Helical" evidence="1">
    <location>
        <begin position="31"/>
        <end position="58"/>
    </location>
</feature>
<name>A0A5R9G8D5_9BACL</name>
<organism evidence="2 3">
    <name type="scientific">Paenibacillus antri</name>
    <dbReference type="NCBI Taxonomy" id="2582848"/>
    <lineage>
        <taxon>Bacteria</taxon>
        <taxon>Bacillati</taxon>
        <taxon>Bacillota</taxon>
        <taxon>Bacilli</taxon>
        <taxon>Bacillales</taxon>
        <taxon>Paenibacillaceae</taxon>
        <taxon>Paenibacillus</taxon>
    </lineage>
</organism>
<feature type="transmembrane region" description="Helical" evidence="1">
    <location>
        <begin position="132"/>
        <end position="154"/>
    </location>
</feature>
<sequence length="221" mass="24308">MTLGRPGAYAYDIKQTKWMRERMLEMTFLKVIRFLAVCGIIGGFFRALMTPLALVWGMNSVPELVSGILGTMCMGMGMFGLYFVHIKEMGKLGFTAFLFHSVASFILMAMVFSTLVFAVHDPSILEANMPPLPIMIGGALMMPFLMLGMILFAITVLRTKVLSIVPAILLLASPVLNFLPVVSDYSPIIWGLAFMLFGIEVWKKTAKGKALTNLDVDGLPA</sequence>
<dbReference type="EMBL" id="VCIW01000022">
    <property type="protein sequence ID" value="TLS49324.1"/>
    <property type="molecule type" value="Genomic_DNA"/>
</dbReference>
<feature type="transmembrane region" description="Helical" evidence="1">
    <location>
        <begin position="161"/>
        <end position="179"/>
    </location>
</feature>
<dbReference type="RefSeq" id="WP_158299558.1">
    <property type="nucleotide sequence ID" value="NZ_VCIW01000022.1"/>
</dbReference>
<feature type="transmembrane region" description="Helical" evidence="1">
    <location>
        <begin position="64"/>
        <end position="84"/>
    </location>
</feature>
<dbReference type="AlphaFoldDB" id="A0A5R9G8D5"/>
<feature type="transmembrane region" description="Helical" evidence="1">
    <location>
        <begin position="96"/>
        <end position="120"/>
    </location>
</feature>
<dbReference type="Proteomes" id="UP000309676">
    <property type="component" value="Unassembled WGS sequence"/>
</dbReference>
<keyword evidence="1" id="KW-1133">Transmembrane helix</keyword>
<keyword evidence="1" id="KW-0472">Membrane</keyword>
<reference evidence="2 3" key="1">
    <citation type="submission" date="2019-05" db="EMBL/GenBank/DDBJ databases">
        <authorList>
            <person name="Narsing Rao M.P."/>
            <person name="Li W.J."/>
        </authorList>
    </citation>
    <scope>NUCLEOTIDE SEQUENCE [LARGE SCALE GENOMIC DNA]</scope>
    <source>
        <strain evidence="2 3">SYSU_K30003</strain>
    </source>
</reference>
<evidence type="ECO:0000313" key="2">
    <source>
        <dbReference type="EMBL" id="TLS49324.1"/>
    </source>
</evidence>
<feature type="transmembrane region" description="Helical" evidence="1">
    <location>
        <begin position="185"/>
        <end position="202"/>
    </location>
</feature>
<accession>A0A5R9G8D5</accession>
<evidence type="ECO:0000313" key="3">
    <source>
        <dbReference type="Proteomes" id="UP000309676"/>
    </source>
</evidence>
<keyword evidence="3" id="KW-1185">Reference proteome</keyword>
<gene>
    <name evidence="2" type="ORF">FE782_26080</name>
</gene>
<keyword evidence="1" id="KW-0812">Transmembrane</keyword>
<proteinExistence type="predicted"/>
<comment type="caution">
    <text evidence="2">The sequence shown here is derived from an EMBL/GenBank/DDBJ whole genome shotgun (WGS) entry which is preliminary data.</text>
</comment>